<dbReference type="RefSeq" id="WP_110612131.1">
    <property type="nucleotide sequence ID" value="NZ_PDOD01000006.1"/>
</dbReference>
<evidence type="ECO:0000256" key="4">
    <source>
        <dbReference type="ARBA" id="ARBA00022825"/>
    </source>
</evidence>
<evidence type="ECO:0000256" key="6">
    <source>
        <dbReference type="SAM" id="Phobius"/>
    </source>
</evidence>
<evidence type="ECO:0000313" key="9">
    <source>
        <dbReference type="Proteomes" id="UP000248214"/>
    </source>
</evidence>
<dbReference type="AlphaFoldDB" id="A0A323T9J7"/>
<dbReference type="InterPro" id="IPR001940">
    <property type="entry name" value="Peptidase_S1C"/>
</dbReference>
<protein>
    <submittedName>
        <fullName evidence="8">Serine protease</fullName>
    </submittedName>
</protein>
<dbReference type="InterPro" id="IPR001478">
    <property type="entry name" value="PDZ"/>
</dbReference>
<evidence type="ECO:0000256" key="5">
    <source>
        <dbReference type="SAM" id="MobiDB-lite"/>
    </source>
</evidence>
<dbReference type="Pfam" id="PF13180">
    <property type="entry name" value="PDZ_2"/>
    <property type="match status" value="1"/>
</dbReference>
<dbReference type="PRINTS" id="PR00834">
    <property type="entry name" value="PROTEASES2C"/>
</dbReference>
<dbReference type="InterPro" id="IPR009003">
    <property type="entry name" value="Peptidase_S1_PA"/>
</dbReference>
<keyword evidence="4" id="KW-0720">Serine protease</keyword>
<dbReference type="SMART" id="SM00228">
    <property type="entry name" value="PDZ"/>
    <property type="match status" value="1"/>
</dbReference>
<dbReference type="OrthoDB" id="9758917at2"/>
<accession>A0A323T9J7</accession>
<dbReference type="InterPro" id="IPR043504">
    <property type="entry name" value="Peptidase_S1_PA_chymotrypsin"/>
</dbReference>
<dbReference type="Proteomes" id="UP000248214">
    <property type="component" value="Unassembled WGS sequence"/>
</dbReference>
<dbReference type="GO" id="GO:0006508">
    <property type="term" value="P:proteolysis"/>
    <property type="evidence" value="ECO:0007669"/>
    <property type="project" value="UniProtKB-KW"/>
</dbReference>
<dbReference type="Pfam" id="PF13365">
    <property type="entry name" value="Trypsin_2"/>
    <property type="match status" value="1"/>
</dbReference>
<dbReference type="PANTHER" id="PTHR22939:SF129">
    <property type="entry name" value="SERINE PROTEASE HTRA2, MITOCHONDRIAL"/>
    <property type="match status" value="1"/>
</dbReference>
<dbReference type="SUPFAM" id="SSF50494">
    <property type="entry name" value="Trypsin-like serine proteases"/>
    <property type="match status" value="1"/>
</dbReference>
<evidence type="ECO:0000256" key="1">
    <source>
        <dbReference type="ARBA" id="ARBA00010541"/>
    </source>
</evidence>
<feature type="compositionally biased region" description="Basic residues" evidence="5">
    <location>
        <begin position="12"/>
        <end position="21"/>
    </location>
</feature>
<dbReference type="PROSITE" id="PS50106">
    <property type="entry name" value="PDZ"/>
    <property type="match status" value="1"/>
</dbReference>
<sequence>MGYYDNHAPSSSRRRTGQRGTKRSGLVGFFGAVLGALIVVFSIPVLASNGFLPYDVIPKNLDPIDEEVMSESDLEEEIEMLNLQTTSEVIEAAGKVSDAVVGVVNMHQSSGGLFGDTPGGEGTGSGVIYKIDGERAYIVTNQHVIEGASRGSSNIDITLNNGARVSAEFIGEDVLTDLAVLTIDSDGIDTVADFGSSDSLQAGEPAIAIGNPLSFEGSVTLGIISAVERSLPVDLTGNGQPDWNAEVLQTDAAINPGNSGGALLNIQGEVIGINSMKIAQQAVEGIGFAIPSAIVLPVIEDIEQYGEVQRPQMGIMLRSLQEIPSFHWQDTLGLPEDVKGGVYVEGVEPNTPAAEAELQEGDVIVGLNDEEIKDAHDLRRFLYTDVRIGETINVTFYRDGEEQTVELTLDKQVF</sequence>
<keyword evidence="9" id="KW-1185">Reference proteome</keyword>
<reference evidence="8 9" key="1">
    <citation type="submission" date="2017-10" db="EMBL/GenBank/DDBJ databases">
        <title>Bacillus sp. nov., a halophilic bacterium isolated from a Keqin Lake.</title>
        <authorList>
            <person name="Wang H."/>
        </authorList>
    </citation>
    <scope>NUCLEOTIDE SEQUENCE [LARGE SCALE GENOMIC DNA]</scope>
    <source>
        <strain evidence="8 9">KQ-12</strain>
    </source>
</reference>
<keyword evidence="2 8" id="KW-0645">Protease</keyword>
<evidence type="ECO:0000256" key="2">
    <source>
        <dbReference type="ARBA" id="ARBA00022670"/>
    </source>
</evidence>
<proteinExistence type="inferred from homology"/>
<dbReference type="CDD" id="cd06781">
    <property type="entry name" value="cpPDZ_BsHtra-like"/>
    <property type="match status" value="1"/>
</dbReference>
<gene>
    <name evidence="8" type="ORF">CR194_19280</name>
</gene>
<evidence type="ECO:0000313" key="8">
    <source>
        <dbReference type="EMBL" id="PYZ91766.1"/>
    </source>
</evidence>
<organism evidence="8 9">
    <name type="scientific">Salipaludibacillus keqinensis</name>
    <dbReference type="NCBI Taxonomy" id="2045207"/>
    <lineage>
        <taxon>Bacteria</taxon>
        <taxon>Bacillati</taxon>
        <taxon>Bacillota</taxon>
        <taxon>Bacilli</taxon>
        <taxon>Bacillales</taxon>
        <taxon>Bacillaceae</taxon>
    </lineage>
</organism>
<keyword evidence="3" id="KW-0378">Hydrolase</keyword>
<feature type="transmembrane region" description="Helical" evidence="6">
    <location>
        <begin position="24"/>
        <end position="47"/>
    </location>
</feature>
<dbReference type="SUPFAM" id="SSF50156">
    <property type="entry name" value="PDZ domain-like"/>
    <property type="match status" value="1"/>
</dbReference>
<feature type="domain" description="PDZ" evidence="7">
    <location>
        <begin position="341"/>
        <end position="374"/>
    </location>
</feature>
<keyword evidence="6" id="KW-1133">Transmembrane helix</keyword>
<dbReference type="GO" id="GO:0004252">
    <property type="term" value="F:serine-type endopeptidase activity"/>
    <property type="evidence" value="ECO:0007669"/>
    <property type="project" value="InterPro"/>
</dbReference>
<name>A0A323T9J7_9BACI</name>
<dbReference type="Gene3D" id="2.40.10.10">
    <property type="entry name" value="Trypsin-like serine proteases"/>
    <property type="match status" value="2"/>
</dbReference>
<keyword evidence="6" id="KW-0472">Membrane</keyword>
<comment type="similarity">
    <text evidence="1">Belongs to the peptidase S1C family.</text>
</comment>
<dbReference type="Gene3D" id="2.30.42.10">
    <property type="match status" value="1"/>
</dbReference>
<evidence type="ECO:0000256" key="3">
    <source>
        <dbReference type="ARBA" id="ARBA00022801"/>
    </source>
</evidence>
<dbReference type="PANTHER" id="PTHR22939">
    <property type="entry name" value="SERINE PROTEASE FAMILY S1C HTRA-RELATED"/>
    <property type="match status" value="1"/>
</dbReference>
<keyword evidence="6" id="KW-0812">Transmembrane</keyword>
<dbReference type="EMBL" id="PDOD01000006">
    <property type="protein sequence ID" value="PYZ91766.1"/>
    <property type="molecule type" value="Genomic_DNA"/>
</dbReference>
<comment type="caution">
    <text evidence="8">The sequence shown here is derived from an EMBL/GenBank/DDBJ whole genome shotgun (WGS) entry which is preliminary data.</text>
</comment>
<feature type="region of interest" description="Disordered" evidence="5">
    <location>
        <begin position="1"/>
        <end position="21"/>
    </location>
</feature>
<evidence type="ECO:0000259" key="7">
    <source>
        <dbReference type="PROSITE" id="PS50106"/>
    </source>
</evidence>
<dbReference type="InterPro" id="IPR036034">
    <property type="entry name" value="PDZ_sf"/>
</dbReference>